<feature type="non-terminal residue" evidence="1">
    <location>
        <position position="1"/>
    </location>
</feature>
<dbReference type="Proteomes" id="UP000789901">
    <property type="component" value="Unassembled WGS sequence"/>
</dbReference>
<name>A0ABN7X3V7_GIGMA</name>
<protein>
    <submittedName>
        <fullName evidence="1">10467_t:CDS:1</fullName>
    </submittedName>
</protein>
<keyword evidence="2" id="KW-1185">Reference proteome</keyword>
<dbReference type="EMBL" id="CAJVQB010086980">
    <property type="protein sequence ID" value="CAG8847287.1"/>
    <property type="molecule type" value="Genomic_DNA"/>
</dbReference>
<organism evidence="1 2">
    <name type="scientific">Gigaspora margarita</name>
    <dbReference type="NCBI Taxonomy" id="4874"/>
    <lineage>
        <taxon>Eukaryota</taxon>
        <taxon>Fungi</taxon>
        <taxon>Fungi incertae sedis</taxon>
        <taxon>Mucoromycota</taxon>
        <taxon>Glomeromycotina</taxon>
        <taxon>Glomeromycetes</taxon>
        <taxon>Diversisporales</taxon>
        <taxon>Gigasporaceae</taxon>
        <taxon>Gigaspora</taxon>
    </lineage>
</organism>
<comment type="caution">
    <text evidence="1">The sequence shown here is derived from an EMBL/GenBank/DDBJ whole genome shotgun (WGS) entry which is preliminary data.</text>
</comment>
<proteinExistence type="predicted"/>
<evidence type="ECO:0000313" key="2">
    <source>
        <dbReference type="Proteomes" id="UP000789901"/>
    </source>
</evidence>
<reference evidence="1 2" key="1">
    <citation type="submission" date="2021-06" db="EMBL/GenBank/DDBJ databases">
        <authorList>
            <person name="Kallberg Y."/>
            <person name="Tangrot J."/>
            <person name="Rosling A."/>
        </authorList>
    </citation>
    <scope>NUCLEOTIDE SEQUENCE [LARGE SCALE GENOMIC DNA]</scope>
    <source>
        <strain evidence="1 2">120-4 pot B 10/14</strain>
    </source>
</reference>
<sequence>ETSLGHPISILIDEFNENQADRIEKVTRMQYRESSNPTVKNNKKSENLLANTNKTWMSKESKPVVMDDQNQMQLQL</sequence>
<evidence type="ECO:0000313" key="1">
    <source>
        <dbReference type="EMBL" id="CAG8847287.1"/>
    </source>
</evidence>
<accession>A0ABN7X3V7</accession>
<gene>
    <name evidence="1" type="ORF">GMARGA_LOCUS38593</name>
</gene>
<feature type="non-terminal residue" evidence="1">
    <location>
        <position position="76"/>
    </location>
</feature>